<keyword evidence="1" id="KW-0812">Transmembrane</keyword>
<dbReference type="Proteomes" id="UP000489600">
    <property type="component" value="Unassembled WGS sequence"/>
</dbReference>
<evidence type="ECO:0000256" key="1">
    <source>
        <dbReference type="SAM" id="Phobius"/>
    </source>
</evidence>
<organism evidence="2 3">
    <name type="scientific">Arabis nemorensis</name>
    <dbReference type="NCBI Taxonomy" id="586526"/>
    <lineage>
        <taxon>Eukaryota</taxon>
        <taxon>Viridiplantae</taxon>
        <taxon>Streptophyta</taxon>
        <taxon>Embryophyta</taxon>
        <taxon>Tracheophyta</taxon>
        <taxon>Spermatophyta</taxon>
        <taxon>Magnoliopsida</taxon>
        <taxon>eudicotyledons</taxon>
        <taxon>Gunneridae</taxon>
        <taxon>Pentapetalae</taxon>
        <taxon>rosids</taxon>
        <taxon>malvids</taxon>
        <taxon>Brassicales</taxon>
        <taxon>Brassicaceae</taxon>
        <taxon>Arabideae</taxon>
        <taxon>Arabis</taxon>
    </lineage>
</organism>
<name>A0A565C4K2_9BRAS</name>
<gene>
    <name evidence="2" type="ORF">ANE_LOCUS18951</name>
</gene>
<reference evidence="2" key="1">
    <citation type="submission" date="2019-07" db="EMBL/GenBank/DDBJ databases">
        <authorList>
            <person name="Dittberner H."/>
        </authorList>
    </citation>
    <scope>NUCLEOTIDE SEQUENCE [LARGE SCALE GENOMIC DNA]</scope>
</reference>
<sequence length="72" mass="7884">MSSSTQGCRETGWEKQKKRSIDRELAVSYSYLAMLTMSLIASPLFICSKASQQIIVVVEGISSTEGIHTVNS</sequence>
<dbReference type="AlphaFoldDB" id="A0A565C4K2"/>
<protein>
    <submittedName>
        <fullName evidence="2">Uncharacterized protein</fullName>
    </submittedName>
</protein>
<evidence type="ECO:0000313" key="3">
    <source>
        <dbReference type="Proteomes" id="UP000489600"/>
    </source>
</evidence>
<dbReference type="EMBL" id="CABITT030000006">
    <property type="protein sequence ID" value="VVB08507.1"/>
    <property type="molecule type" value="Genomic_DNA"/>
</dbReference>
<keyword evidence="3" id="KW-1185">Reference proteome</keyword>
<evidence type="ECO:0000313" key="2">
    <source>
        <dbReference type="EMBL" id="VVB08507.1"/>
    </source>
</evidence>
<keyword evidence="1" id="KW-1133">Transmembrane helix</keyword>
<comment type="caution">
    <text evidence="2">The sequence shown here is derived from an EMBL/GenBank/DDBJ whole genome shotgun (WGS) entry which is preliminary data.</text>
</comment>
<feature type="transmembrane region" description="Helical" evidence="1">
    <location>
        <begin position="25"/>
        <end position="46"/>
    </location>
</feature>
<keyword evidence="1" id="KW-0472">Membrane</keyword>
<accession>A0A565C4K2</accession>
<proteinExistence type="predicted"/>